<dbReference type="Gene3D" id="3.90.1720.10">
    <property type="entry name" value="endopeptidase domain like (from Nostoc punctiforme)"/>
    <property type="match status" value="1"/>
</dbReference>
<dbReference type="PROSITE" id="PS51935">
    <property type="entry name" value="NLPC_P60"/>
    <property type="match status" value="1"/>
</dbReference>
<proteinExistence type="inferred from homology"/>
<evidence type="ECO:0000256" key="4">
    <source>
        <dbReference type="ARBA" id="ARBA00022807"/>
    </source>
</evidence>
<evidence type="ECO:0000256" key="1">
    <source>
        <dbReference type="ARBA" id="ARBA00007074"/>
    </source>
</evidence>
<keyword evidence="3" id="KW-0378">Hydrolase</keyword>
<evidence type="ECO:0000256" key="2">
    <source>
        <dbReference type="ARBA" id="ARBA00022670"/>
    </source>
</evidence>
<dbReference type="AlphaFoldDB" id="A0A559JHR0"/>
<dbReference type="SUPFAM" id="SSF54001">
    <property type="entry name" value="Cysteine proteinases"/>
    <property type="match status" value="1"/>
</dbReference>
<dbReference type="PANTHER" id="PTHR47053">
    <property type="entry name" value="MUREIN DD-ENDOPEPTIDASE MEPH-RELATED"/>
    <property type="match status" value="1"/>
</dbReference>
<dbReference type="EMBL" id="VNJI01000081">
    <property type="protein sequence ID" value="TVX99414.1"/>
    <property type="molecule type" value="Genomic_DNA"/>
</dbReference>
<evidence type="ECO:0000256" key="3">
    <source>
        <dbReference type="ARBA" id="ARBA00022801"/>
    </source>
</evidence>
<dbReference type="GO" id="GO:0006508">
    <property type="term" value="P:proteolysis"/>
    <property type="evidence" value="ECO:0007669"/>
    <property type="project" value="UniProtKB-KW"/>
</dbReference>
<dbReference type="GO" id="GO:0008234">
    <property type="term" value="F:cysteine-type peptidase activity"/>
    <property type="evidence" value="ECO:0007669"/>
    <property type="project" value="UniProtKB-KW"/>
</dbReference>
<comment type="similarity">
    <text evidence="1">Belongs to the peptidase C40 family.</text>
</comment>
<dbReference type="InterPro" id="IPR000064">
    <property type="entry name" value="NLP_P60_dom"/>
</dbReference>
<organism evidence="6 7">
    <name type="scientific">Paenibacillus cremeus</name>
    <dbReference type="NCBI Taxonomy" id="2163881"/>
    <lineage>
        <taxon>Bacteria</taxon>
        <taxon>Bacillati</taxon>
        <taxon>Bacillota</taxon>
        <taxon>Bacilli</taxon>
        <taxon>Bacillales</taxon>
        <taxon>Paenibacillaceae</taxon>
        <taxon>Paenibacillus</taxon>
    </lineage>
</organism>
<comment type="caution">
    <text evidence="6">The sequence shown here is derived from an EMBL/GenBank/DDBJ whole genome shotgun (WGS) entry which is preliminary data.</text>
</comment>
<evidence type="ECO:0000313" key="6">
    <source>
        <dbReference type="EMBL" id="TVX99414.1"/>
    </source>
</evidence>
<dbReference type="RefSeq" id="WP_144854881.1">
    <property type="nucleotide sequence ID" value="NZ_VNJI01000081.1"/>
</dbReference>
<evidence type="ECO:0000259" key="5">
    <source>
        <dbReference type="PROSITE" id="PS51935"/>
    </source>
</evidence>
<dbReference type="InterPro" id="IPR051202">
    <property type="entry name" value="Peptidase_C40"/>
</dbReference>
<keyword evidence="2" id="KW-0645">Protease</keyword>
<dbReference type="Proteomes" id="UP000317036">
    <property type="component" value="Unassembled WGS sequence"/>
</dbReference>
<dbReference type="PROSITE" id="PS51257">
    <property type="entry name" value="PROKAR_LIPOPROTEIN"/>
    <property type="match status" value="1"/>
</dbReference>
<evidence type="ECO:0000313" key="7">
    <source>
        <dbReference type="Proteomes" id="UP000317036"/>
    </source>
</evidence>
<name>A0A559JHR0_9BACL</name>
<reference evidence="6 7" key="1">
    <citation type="submission" date="2019-07" db="EMBL/GenBank/DDBJ databases">
        <authorList>
            <person name="Kim J."/>
        </authorList>
    </citation>
    <scope>NUCLEOTIDE SEQUENCE [LARGE SCALE GENOMIC DNA]</scope>
    <source>
        <strain evidence="6 7">JC52</strain>
    </source>
</reference>
<feature type="domain" description="NlpC/P60" evidence="5">
    <location>
        <begin position="130"/>
        <end position="256"/>
    </location>
</feature>
<protein>
    <submittedName>
        <fullName evidence="6">NlpC/P60 family protein</fullName>
    </submittedName>
</protein>
<sequence length="257" mass="28304">MKIKILYIIFVLQICFGAGCSNQNQLKEQSRQGTEKLVSLSEAAKEHNLKVTFDSGSNSFLVGETDPIYRLKANDTTVISGNSTFTIPEAPESTNGDLLLTTASLNKLFSQPEPEPTSNTMKIKAFSLNAVNPDDIISFAKQFWGTPYQFGAGPYPDSHAFDCSSFMQYIFGHSGISLPRSSREQSTMGTTVDLSSLKPGDLLFFNSEGSSNRMITHVGMFIGNNEFIHTFGAPGVTIAPLNNYWLGRFQWAKRIIS</sequence>
<keyword evidence="4" id="KW-0788">Thiol protease</keyword>
<dbReference type="InterPro" id="IPR038765">
    <property type="entry name" value="Papain-like_cys_pep_sf"/>
</dbReference>
<dbReference type="OrthoDB" id="9813118at2"/>
<keyword evidence="7" id="KW-1185">Reference proteome</keyword>
<gene>
    <name evidence="6" type="ORF">FPZ49_33785</name>
</gene>
<accession>A0A559JHR0</accession>
<dbReference type="Pfam" id="PF00877">
    <property type="entry name" value="NLPC_P60"/>
    <property type="match status" value="1"/>
</dbReference>
<dbReference type="PANTHER" id="PTHR47053:SF1">
    <property type="entry name" value="MUREIN DD-ENDOPEPTIDASE MEPH-RELATED"/>
    <property type="match status" value="1"/>
</dbReference>